<proteinExistence type="predicted"/>
<evidence type="ECO:0000313" key="2">
    <source>
        <dbReference type="EMBL" id="KKR84040.1"/>
    </source>
</evidence>
<dbReference type="Proteomes" id="UP000033858">
    <property type="component" value="Unassembled WGS sequence"/>
</dbReference>
<evidence type="ECO:0000259" key="1">
    <source>
        <dbReference type="Pfam" id="PF01243"/>
    </source>
</evidence>
<feature type="domain" description="Pyridoxamine 5'-phosphate oxidase N-terminal" evidence="1">
    <location>
        <begin position="7"/>
        <end position="116"/>
    </location>
</feature>
<organism evidence="2 3">
    <name type="scientific">Candidatus Woesebacteria bacterium GW2011_GWB1_41_10</name>
    <dbReference type="NCBI Taxonomy" id="1618577"/>
    <lineage>
        <taxon>Bacteria</taxon>
        <taxon>Candidatus Woeseibacteriota</taxon>
    </lineage>
</organism>
<gene>
    <name evidence="2" type="ORF">UU32_C0051G0001</name>
</gene>
<dbReference type="EMBL" id="LCAE01000051">
    <property type="protein sequence ID" value="KKR84040.1"/>
    <property type="molecule type" value="Genomic_DNA"/>
</dbReference>
<reference evidence="2 3" key="1">
    <citation type="journal article" date="2015" name="Nature">
        <title>rRNA introns, odd ribosomes, and small enigmatic genomes across a large radiation of phyla.</title>
        <authorList>
            <person name="Brown C.T."/>
            <person name="Hug L.A."/>
            <person name="Thomas B.C."/>
            <person name="Sharon I."/>
            <person name="Castelle C.J."/>
            <person name="Singh A."/>
            <person name="Wilkins M.J."/>
            <person name="Williams K.H."/>
            <person name="Banfield J.F."/>
        </authorList>
    </citation>
    <scope>NUCLEOTIDE SEQUENCE [LARGE SCALE GENOMIC DNA]</scope>
</reference>
<dbReference type="Gene3D" id="2.30.110.10">
    <property type="entry name" value="Electron Transport, Fmn-binding Protein, Chain A"/>
    <property type="match status" value="1"/>
</dbReference>
<sequence>MDPKVALLEYLRAHKLMSLATVGAAGPWICTVFYAVSDDFNIYFLSHFASRHALEITKNEKTAVTITEWDQTITDKKIGVQMEGVTHVVEQGDEHFNAMELWLKTSGAYDDKTIFEQSKVRFMVGTIFRFRPKKTKFLNENLFGDAGIKEIEI</sequence>
<dbReference type="InterPro" id="IPR011576">
    <property type="entry name" value="Pyridox_Oxase_N"/>
</dbReference>
<dbReference type="AlphaFoldDB" id="A0A0G0WI65"/>
<accession>A0A0G0WI65</accession>
<dbReference type="SUPFAM" id="SSF50475">
    <property type="entry name" value="FMN-binding split barrel"/>
    <property type="match status" value="1"/>
</dbReference>
<name>A0A0G0WI65_9BACT</name>
<comment type="caution">
    <text evidence="2">The sequence shown here is derived from an EMBL/GenBank/DDBJ whole genome shotgun (WGS) entry which is preliminary data.</text>
</comment>
<dbReference type="InterPro" id="IPR012349">
    <property type="entry name" value="Split_barrel_FMN-bd"/>
</dbReference>
<protein>
    <recommendedName>
        <fullName evidence="1">Pyridoxamine 5'-phosphate oxidase N-terminal domain-containing protein</fullName>
    </recommendedName>
</protein>
<dbReference type="Pfam" id="PF01243">
    <property type="entry name" value="PNPOx_N"/>
    <property type="match status" value="1"/>
</dbReference>
<evidence type="ECO:0000313" key="3">
    <source>
        <dbReference type="Proteomes" id="UP000033858"/>
    </source>
</evidence>